<proteinExistence type="predicted"/>
<name>A0A438CPM6_VITVI</name>
<comment type="caution">
    <text evidence="1">The sequence shown here is derived from an EMBL/GenBank/DDBJ whole genome shotgun (WGS) entry which is preliminary data.</text>
</comment>
<protein>
    <submittedName>
        <fullName evidence="1">Uncharacterized protein</fullName>
    </submittedName>
</protein>
<dbReference type="PANTHER" id="PTHR48475:SF1">
    <property type="entry name" value="RNASE H TYPE-1 DOMAIN-CONTAINING PROTEIN"/>
    <property type="match status" value="1"/>
</dbReference>
<dbReference type="Proteomes" id="UP000288805">
    <property type="component" value="Unassembled WGS sequence"/>
</dbReference>
<evidence type="ECO:0000313" key="1">
    <source>
        <dbReference type="EMBL" id="RVW25138.1"/>
    </source>
</evidence>
<dbReference type="PANTHER" id="PTHR48475">
    <property type="entry name" value="RIBONUCLEASE H"/>
    <property type="match status" value="1"/>
</dbReference>
<dbReference type="AlphaFoldDB" id="A0A438CPM6"/>
<reference evidence="1 2" key="1">
    <citation type="journal article" date="2018" name="PLoS Genet.">
        <title>Population sequencing reveals clonal diversity and ancestral inbreeding in the grapevine cultivar Chardonnay.</title>
        <authorList>
            <person name="Roach M.J."/>
            <person name="Johnson D.L."/>
            <person name="Bohlmann J."/>
            <person name="van Vuuren H.J."/>
            <person name="Jones S.J."/>
            <person name="Pretorius I.S."/>
            <person name="Schmidt S.A."/>
            <person name="Borneman A.R."/>
        </authorList>
    </citation>
    <scope>NUCLEOTIDE SEQUENCE [LARGE SCALE GENOMIC DNA]</scope>
    <source>
        <strain evidence="2">cv. Chardonnay</strain>
        <tissue evidence="1">Leaf</tissue>
    </source>
</reference>
<organism evidence="1 2">
    <name type="scientific">Vitis vinifera</name>
    <name type="common">Grape</name>
    <dbReference type="NCBI Taxonomy" id="29760"/>
    <lineage>
        <taxon>Eukaryota</taxon>
        <taxon>Viridiplantae</taxon>
        <taxon>Streptophyta</taxon>
        <taxon>Embryophyta</taxon>
        <taxon>Tracheophyta</taxon>
        <taxon>Spermatophyta</taxon>
        <taxon>Magnoliopsida</taxon>
        <taxon>eudicotyledons</taxon>
        <taxon>Gunneridae</taxon>
        <taxon>Pentapetalae</taxon>
        <taxon>rosids</taxon>
        <taxon>Vitales</taxon>
        <taxon>Vitaceae</taxon>
        <taxon>Viteae</taxon>
        <taxon>Vitis</taxon>
    </lineage>
</organism>
<evidence type="ECO:0000313" key="2">
    <source>
        <dbReference type="Proteomes" id="UP000288805"/>
    </source>
</evidence>
<sequence length="539" mass="60771">MVETLGIGQRSSLSHWAYRTSFRTSIGATPYSLVYGMEAVLPVEIEMRSLRVTLEQHISEAEWAYDPRGKFRPSWSGPYVIRDLTREGTAWLTDLDGNQFTELVNVDQLKKFYAFYHLYSLRFCFPLCDDDALSSQSYQSGLSHLAHMVLRYLTLRTQGLRLLIEYGMLTGLHYFGGYRGSHIVFPFSLLASGMLPSWHVGFGSLYMYAGIPFRLAMLWTSKFELGHNSFLSPLVTFVTLSYRGIPHSFHLLVVFDFWLLRVICWQSLDVILGHTPLLSCSVVPRHRAQFDRPNSTIFWYSPGAFRYLPEPFSGTCPETSPVLVRTLLRYSPEFYPFPVLARNRLRYSPGAFLVLARSFSGTCPNLLRYLPGTFSGTRPNFPRFRYSRRILPVSGTRPDPSPVLARILPVFGNRPDSTIFRIFCNRSAGWQPVQPVRPVHQVDQLASGSAGSAGSLSQLSKLKTEGVSWPCKFKRSNEGRGSHADEGDFGAEGEGIQEAQMLRGDEYKSLSSSSSYAFSPSSSSFLPFDMKIVLLGCGQ</sequence>
<accession>A0A438CPM6</accession>
<dbReference type="EMBL" id="QGNW01002129">
    <property type="protein sequence ID" value="RVW25138.1"/>
    <property type="molecule type" value="Genomic_DNA"/>
</dbReference>
<gene>
    <name evidence="1" type="ORF">CK203_110587</name>
</gene>